<proteinExistence type="predicted"/>
<dbReference type="Pfam" id="PF20041">
    <property type="entry name" value="DUF6443"/>
    <property type="match status" value="1"/>
</dbReference>
<evidence type="ECO:0000313" key="4">
    <source>
        <dbReference type="Proteomes" id="UP000318946"/>
    </source>
</evidence>
<reference evidence="4" key="1">
    <citation type="submission" date="2019-06" db="EMBL/GenBank/DDBJ databases">
        <title>Alistipes onderdonkii subsp. vulgaris subsp. nov., Alistipes dispar sp. nov. and Alistipes communis sp. nov., isolated from human faeces, and creation of Alistipes onderdonkii subsp. onderdonkii subsp. nov.</title>
        <authorList>
            <person name="Sakamoto M."/>
            <person name="Ikeyama N."/>
            <person name="Ogata Y."/>
            <person name="Suda W."/>
            <person name="Iino T."/>
            <person name="Hattori M."/>
            <person name="Ohkuma M."/>
        </authorList>
    </citation>
    <scope>NUCLEOTIDE SEQUENCE [LARGE SCALE GENOMIC DNA]</scope>
    <source>
        <strain evidence="4">5CBH24</strain>
    </source>
</reference>
<dbReference type="Proteomes" id="UP000318946">
    <property type="component" value="Chromosome"/>
</dbReference>
<dbReference type="GeneID" id="78341526"/>
<dbReference type="PANTHER" id="PTHR32305:SF15">
    <property type="entry name" value="PROTEIN RHSA-RELATED"/>
    <property type="match status" value="1"/>
</dbReference>
<keyword evidence="1" id="KW-0732">Signal</keyword>
<dbReference type="EMBL" id="AP019735">
    <property type="protein sequence ID" value="BBL03500.1"/>
    <property type="molecule type" value="Genomic_DNA"/>
</dbReference>
<dbReference type="KEGG" id="acou:A5CBH24_08130"/>
<dbReference type="PANTHER" id="PTHR32305">
    <property type="match status" value="1"/>
</dbReference>
<sequence length="1450" mass="163722">MKKLYLLLALAVAGMHVSFAQLIWHPNLGTSPSEQVSLSWNDTSYTIVAEDGDEFSPGNAVEEMNRQLLDNGIRWVRVLYIDNAETGTYLVELQLDPNTTSGERTVAFGTYASHVYIKQKPQYSYPSVDWPADRCFYICPGQSAEIHLHDTEIDKSYFLWRTYEDDSEEETDFFLGTGGDYTYRISTPGTYRFDFPDSDFTVKYYEAFSYEYPASEEAALIDANGGIYRIFMEAYLDAAGQRHPINSISDLAFLEEPFAVYNSGGSINWNPHIRISYGFAAEGIDQGYIQITCPPNLSSTSIYNHSELRISDSIVFSVDQSGGGSVVACPVSYRYNKSSSNVEAWISTSQPDVVYTLYRDGIEQETVLGNGETITLYAPKATGYYHVTAAYEENGLRDEKELDGARYDDGILALDKDENWILTRTFNGDKPAASDVAYYNGLGLPEQSIQIAASPDGRDLVTPIGYDALLREDAKSYLSYAARSSGGRKQASALTNQQAFYGTLYGQADAQRSFTEKVYEASPLGRVRKQALPGYMKDFEVVYTEFDYRTNDTDEVRWLAVGVDGELVCEGCHDAGTLSCTVTTDPDGHVVQSFTDGLGRTLLSRTFDDDEPIDTYSVYDDYGRLRWVVTPEGSYLLSDSQTFPVDDDFAEKYCYVYTYNDRGLMVEKRMPGREAEYMRYDEGDRLRVSQDGNLRAKKQWISYSYDALGRVQEQSLATEIEWTPVRPLVEIIGEPIEFLEPPYLGASVPLRKYVYDTYPSEVQAAGIGFQPIEGLTATDGESLRYDNATGSLTYEKLAVLANDTITGYHQRAYYYDYKGRLIQTVERDTEDGILCTSQRYDFVGNLIAQRESYTRAGKTDDIDRTFTYDDRSRLLRETTQVNGGELAVVDYEYDELGRLSGRMLGTVEEQSDYDIRSWLTEKSSELFSMSLGHSYTGNITSWQWQHKGDPSGDGPQNRYEFTYDDLSRLTHTDQYVNGERVRQNVERHLSYDRNGNLLSMIRYENGEEQCNMKYQYQGNHLYRYMEDELVDVDFGADTVTMLPSVLRFESLKPWLALHEYDANGNVTKDRERGLDMSYNCLNLLEYASDNDANAINYCYLADGTKLSATTGDDCGFSYRGSFTYRTDAGGDRVFESTPFGGGRIVGTVDDETEVRYFLTDHLGSVRVVATDKNNVLERNDYQPFGKRWVTPSLPVSDNRDRFNGKEDQSFAGLPFSDYGARMYDRERGRWLSQDPLQQYHSPYVFCGNNPIRLIDLDGMEARDSTSVMIPPVIVYPSEDGEGGGHSNSFWWSLIPGYSLYEAYEAFSDGEYKSGFKNGLYGTIDIGLCFIPVSKLSNLYKVGKNLKKATSISRILPQFSNSTIERAVQKMMRNKDKIDFHIFVPKHKLENVVNTLGGKENTIRQALIELNGKLPVSGKFEATIELGGSQVTVRGYVVDGLPDIGTMFVPK</sequence>
<dbReference type="InterPro" id="IPR045619">
    <property type="entry name" value="DUF6443"/>
</dbReference>
<evidence type="ECO:0000313" key="3">
    <source>
        <dbReference type="EMBL" id="BBL03500.1"/>
    </source>
</evidence>
<feature type="domain" description="DUF6443" evidence="2">
    <location>
        <begin position="433"/>
        <end position="535"/>
    </location>
</feature>
<organism evidence="3 4">
    <name type="scientific">Alistipes communis</name>
    <dbReference type="NCBI Taxonomy" id="2585118"/>
    <lineage>
        <taxon>Bacteria</taxon>
        <taxon>Pseudomonadati</taxon>
        <taxon>Bacteroidota</taxon>
        <taxon>Bacteroidia</taxon>
        <taxon>Bacteroidales</taxon>
        <taxon>Rikenellaceae</taxon>
        <taxon>Alistipes</taxon>
    </lineage>
</organism>
<gene>
    <name evidence="3" type="ORF">A5CBH24_08130</name>
</gene>
<dbReference type="InterPro" id="IPR022385">
    <property type="entry name" value="Rhs_assc_core"/>
</dbReference>
<accession>A0A4Y1WQX8</accession>
<keyword evidence="4" id="KW-1185">Reference proteome</keyword>
<evidence type="ECO:0000256" key="1">
    <source>
        <dbReference type="SAM" id="SignalP"/>
    </source>
</evidence>
<name>A0A4Y1WQX8_9BACT</name>
<feature type="chain" id="PRO_5021195226" description="DUF6443 domain-containing protein" evidence="1">
    <location>
        <begin position="21"/>
        <end position="1450"/>
    </location>
</feature>
<evidence type="ECO:0000259" key="2">
    <source>
        <dbReference type="Pfam" id="PF20041"/>
    </source>
</evidence>
<dbReference type="NCBIfam" id="TIGR03696">
    <property type="entry name" value="Rhs_assc_core"/>
    <property type="match status" value="1"/>
</dbReference>
<dbReference type="Gene3D" id="2.180.10.10">
    <property type="entry name" value="RHS repeat-associated core"/>
    <property type="match status" value="1"/>
</dbReference>
<dbReference type="InterPro" id="IPR050708">
    <property type="entry name" value="T6SS_VgrG/RHS"/>
</dbReference>
<dbReference type="RefSeq" id="WP_162502268.1">
    <property type="nucleotide sequence ID" value="NZ_AP019735.1"/>
</dbReference>
<feature type="signal peptide" evidence="1">
    <location>
        <begin position="1"/>
        <end position="20"/>
    </location>
</feature>
<protein>
    <recommendedName>
        <fullName evidence="2">DUF6443 domain-containing protein</fullName>
    </recommendedName>
</protein>